<dbReference type="CDD" id="cd09294">
    <property type="entry name" value="SmpB"/>
    <property type="match status" value="1"/>
</dbReference>
<name>A0A2N5XVZ6_9HYPH</name>
<evidence type="ECO:0000256" key="2">
    <source>
        <dbReference type="ARBA" id="ARBA00022884"/>
    </source>
</evidence>
<evidence type="ECO:0000256" key="3">
    <source>
        <dbReference type="HAMAP-Rule" id="MF_00023"/>
    </source>
</evidence>
<comment type="function">
    <text evidence="3">Required for rescue of stalled ribosomes mediated by trans-translation. Binds to transfer-messenger RNA (tmRNA), required for stable association of tmRNA with ribosomes. tmRNA and SmpB together mimic tRNA shape, replacing the anticodon stem-loop with SmpB. tmRNA is encoded by the ssrA gene; the 2 termini fold to resemble tRNA(Ala) and it encodes a 'tag peptide', a short internal open reading frame. During trans-translation Ala-aminoacylated tmRNA acts like a tRNA, entering the A-site of stalled ribosomes, displacing the stalled mRNA. The ribosome then switches to translate the ORF on the tmRNA; the nascent peptide is terminated with the 'tag peptide' encoded by the tmRNA and targeted for degradation. The ribosome is freed to recommence translation, which seems to be the essential function of trans-translation.</text>
</comment>
<dbReference type="NCBIfam" id="NF003843">
    <property type="entry name" value="PRK05422.1"/>
    <property type="match status" value="1"/>
</dbReference>
<sequence>MAQKKKKNDPNNRVVAENRKARHNYEIGEVIEAGLQLTGTEVKSLRVGHANIAESYASEDNGEIVLINSNIPEYDQANRFNHEPRRARKLLLHKREIAKLLQAVQREGMTIVPLKLYFNDKGRAKLAITVGRGKKDYDKRQDSKKRDWQRDKARLMREKG</sequence>
<dbReference type="PROSITE" id="PS01317">
    <property type="entry name" value="SSRP"/>
    <property type="match status" value="1"/>
</dbReference>
<comment type="subcellular location">
    <subcellularLocation>
        <location evidence="3">Cytoplasm</location>
    </subcellularLocation>
    <text evidence="3">The tmRNA-SmpB complex associates with stalled 70S ribosomes.</text>
</comment>
<dbReference type="OrthoDB" id="9805462at2"/>
<reference evidence="5 6" key="1">
    <citation type="submission" date="2018-01" db="EMBL/GenBank/DDBJ databases">
        <title>The draft genome sequence of Cohaesibacter sp. H1304.</title>
        <authorList>
            <person name="Wang N.-N."/>
            <person name="Du Z.-J."/>
        </authorList>
    </citation>
    <scope>NUCLEOTIDE SEQUENCE [LARGE SCALE GENOMIC DNA]</scope>
    <source>
        <strain evidence="5 6">H1304</strain>
    </source>
</reference>
<dbReference type="PANTHER" id="PTHR30308">
    <property type="entry name" value="TMRNA-BINDING COMPONENT OF TRANS-TRANSLATION TAGGING COMPLEX"/>
    <property type="match status" value="1"/>
</dbReference>
<evidence type="ECO:0000256" key="4">
    <source>
        <dbReference type="SAM" id="MobiDB-lite"/>
    </source>
</evidence>
<evidence type="ECO:0000256" key="1">
    <source>
        <dbReference type="ARBA" id="ARBA00022490"/>
    </source>
</evidence>
<dbReference type="HAMAP" id="MF_00023">
    <property type="entry name" value="SmpB"/>
    <property type="match status" value="1"/>
</dbReference>
<dbReference type="PANTHER" id="PTHR30308:SF2">
    <property type="entry name" value="SSRA-BINDING PROTEIN"/>
    <property type="match status" value="1"/>
</dbReference>
<dbReference type="NCBIfam" id="TIGR00086">
    <property type="entry name" value="smpB"/>
    <property type="match status" value="1"/>
</dbReference>
<comment type="similarity">
    <text evidence="3">Belongs to the SmpB family.</text>
</comment>
<dbReference type="GO" id="GO:0070930">
    <property type="term" value="P:trans-translation-dependent protein tagging"/>
    <property type="evidence" value="ECO:0007669"/>
    <property type="project" value="TreeGrafter"/>
</dbReference>
<dbReference type="AlphaFoldDB" id="A0A2N5XVZ6"/>
<feature type="region of interest" description="Disordered" evidence="4">
    <location>
        <begin position="134"/>
        <end position="160"/>
    </location>
</feature>
<accession>A0A2N5XVZ6</accession>
<keyword evidence="2 3" id="KW-0694">RNA-binding</keyword>
<dbReference type="InterPro" id="IPR000037">
    <property type="entry name" value="SsrA-bd_prot"/>
</dbReference>
<protein>
    <recommendedName>
        <fullName evidence="3">SsrA-binding protein</fullName>
    </recommendedName>
    <alternativeName>
        <fullName evidence="3">Small protein B</fullName>
    </alternativeName>
</protein>
<evidence type="ECO:0000313" key="6">
    <source>
        <dbReference type="Proteomes" id="UP000234881"/>
    </source>
</evidence>
<proteinExistence type="inferred from homology"/>
<dbReference type="Gene3D" id="2.40.280.10">
    <property type="match status" value="1"/>
</dbReference>
<dbReference type="EMBL" id="PKUQ01000001">
    <property type="protein sequence ID" value="PLW78686.1"/>
    <property type="molecule type" value="Genomic_DNA"/>
</dbReference>
<dbReference type="SUPFAM" id="SSF74982">
    <property type="entry name" value="Small protein B (SmpB)"/>
    <property type="match status" value="1"/>
</dbReference>
<dbReference type="InterPro" id="IPR023620">
    <property type="entry name" value="SmpB"/>
</dbReference>
<dbReference type="GO" id="GO:0003723">
    <property type="term" value="F:RNA binding"/>
    <property type="evidence" value="ECO:0007669"/>
    <property type="project" value="UniProtKB-UniRule"/>
</dbReference>
<dbReference type="GO" id="GO:0005829">
    <property type="term" value="C:cytosol"/>
    <property type="evidence" value="ECO:0007669"/>
    <property type="project" value="TreeGrafter"/>
</dbReference>
<keyword evidence="1 3" id="KW-0963">Cytoplasm</keyword>
<evidence type="ECO:0000313" key="5">
    <source>
        <dbReference type="EMBL" id="PLW78686.1"/>
    </source>
</evidence>
<gene>
    <name evidence="3" type="primary">smpB</name>
    <name evidence="5" type="ORF">C0081_00075</name>
</gene>
<dbReference type="Proteomes" id="UP000234881">
    <property type="component" value="Unassembled WGS sequence"/>
</dbReference>
<dbReference type="GO" id="GO:0070929">
    <property type="term" value="P:trans-translation"/>
    <property type="evidence" value="ECO:0007669"/>
    <property type="project" value="UniProtKB-UniRule"/>
</dbReference>
<organism evidence="5 6">
    <name type="scientific">Cohaesibacter celericrescens</name>
    <dbReference type="NCBI Taxonomy" id="2067669"/>
    <lineage>
        <taxon>Bacteria</taxon>
        <taxon>Pseudomonadati</taxon>
        <taxon>Pseudomonadota</taxon>
        <taxon>Alphaproteobacteria</taxon>
        <taxon>Hyphomicrobiales</taxon>
        <taxon>Cohaesibacteraceae</taxon>
    </lineage>
</organism>
<comment type="caution">
    <text evidence="5">The sequence shown here is derived from an EMBL/GenBank/DDBJ whole genome shotgun (WGS) entry which is preliminary data.</text>
</comment>
<keyword evidence="6" id="KW-1185">Reference proteome</keyword>
<dbReference type="InterPro" id="IPR020081">
    <property type="entry name" value="SsrA-bd_prot_CS"/>
</dbReference>
<dbReference type="Pfam" id="PF01668">
    <property type="entry name" value="SmpB"/>
    <property type="match status" value="1"/>
</dbReference>
<dbReference type="RefSeq" id="WP_101531771.1">
    <property type="nucleotide sequence ID" value="NZ_JBFHIU010000011.1"/>
</dbReference>